<gene>
    <name evidence="2" type="ORF">E3N88_23381</name>
</gene>
<dbReference type="AlphaFoldDB" id="A0A5N6NEU2"/>
<dbReference type="InterPro" id="IPR013103">
    <property type="entry name" value="RVT_2"/>
</dbReference>
<proteinExistence type="predicted"/>
<evidence type="ECO:0000259" key="1">
    <source>
        <dbReference type="Pfam" id="PF07727"/>
    </source>
</evidence>
<evidence type="ECO:0000313" key="2">
    <source>
        <dbReference type="EMBL" id="KAD4585780.1"/>
    </source>
</evidence>
<dbReference type="Pfam" id="PF07727">
    <property type="entry name" value="RVT_2"/>
    <property type="match status" value="1"/>
</dbReference>
<reference evidence="2 3" key="1">
    <citation type="submission" date="2019-05" db="EMBL/GenBank/DDBJ databases">
        <title>Mikania micrantha, genome provides insights into the molecular mechanism of rapid growth.</title>
        <authorList>
            <person name="Liu B."/>
        </authorList>
    </citation>
    <scope>NUCLEOTIDE SEQUENCE [LARGE SCALE GENOMIC DNA]</scope>
    <source>
        <strain evidence="2">NLD-2019</strain>
        <tissue evidence="2">Leaf</tissue>
    </source>
</reference>
<dbReference type="OrthoDB" id="8048545at2759"/>
<accession>A0A5N6NEU2</accession>
<sequence length="199" mass="22200">MNPIPQPSPALTPNLIDDVKETSSEPTSLKNISLDFLKSVPEEFVVDHVTPAIATNSSNVSDPQIPFSTHKDHPLDKVIGPLTSGVVTRQAAENLNECMFSCFVSQIEPKNISMALQDSSWIESMQEELNQFAKLKVWKLVDLPEGKKALGTRWVFKNKKDESGVIVRNKARLVVQGYRQEEGVDYDEVYASMARLEAI</sequence>
<protein>
    <recommendedName>
        <fullName evidence="1">Reverse transcriptase Ty1/copia-type domain-containing protein</fullName>
    </recommendedName>
</protein>
<dbReference type="EMBL" id="SZYD01000012">
    <property type="protein sequence ID" value="KAD4585780.1"/>
    <property type="molecule type" value="Genomic_DNA"/>
</dbReference>
<evidence type="ECO:0000313" key="3">
    <source>
        <dbReference type="Proteomes" id="UP000326396"/>
    </source>
</evidence>
<comment type="caution">
    <text evidence="2">The sequence shown here is derived from an EMBL/GenBank/DDBJ whole genome shotgun (WGS) entry which is preliminary data.</text>
</comment>
<organism evidence="2 3">
    <name type="scientific">Mikania micrantha</name>
    <name type="common">bitter vine</name>
    <dbReference type="NCBI Taxonomy" id="192012"/>
    <lineage>
        <taxon>Eukaryota</taxon>
        <taxon>Viridiplantae</taxon>
        <taxon>Streptophyta</taxon>
        <taxon>Embryophyta</taxon>
        <taxon>Tracheophyta</taxon>
        <taxon>Spermatophyta</taxon>
        <taxon>Magnoliopsida</taxon>
        <taxon>eudicotyledons</taxon>
        <taxon>Gunneridae</taxon>
        <taxon>Pentapetalae</taxon>
        <taxon>asterids</taxon>
        <taxon>campanulids</taxon>
        <taxon>Asterales</taxon>
        <taxon>Asteraceae</taxon>
        <taxon>Asteroideae</taxon>
        <taxon>Heliantheae alliance</taxon>
        <taxon>Eupatorieae</taxon>
        <taxon>Mikania</taxon>
    </lineage>
</organism>
<name>A0A5N6NEU2_9ASTR</name>
<dbReference type="Proteomes" id="UP000326396">
    <property type="component" value="Linkage Group LG2"/>
</dbReference>
<feature type="domain" description="Reverse transcriptase Ty1/copia-type" evidence="1">
    <location>
        <begin position="136"/>
        <end position="199"/>
    </location>
</feature>
<keyword evidence="3" id="KW-1185">Reference proteome</keyword>